<organism evidence="1 2">
    <name type="scientific">Nitrosospira multiformis</name>
    <dbReference type="NCBI Taxonomy" id="1231"/>
    <lineage>
        <taxon>Bacteria</taxon>
        <taxon>Pseudomonadati</taxon>
        <taxon>Pseudomonadota</taxon>
        <taxon>Betaproteobacteria</taxon>
        <taxon>Nitrosomonadales</taxon>
        <taxon>Nitrosomonadaceae</taxon>
        <taxon>Nitrosospira</taxon>
    </lineage>
</organism>
<dbReference type="AlphaFoldDB" id="A0A1H8AZC0"/>
<protein>
    <submittedName>
        <fullName evidence="1">Uncharacterized protein</fullName>
    </submittedName>
</protein>
<dbReference type="EMBL" id="FOCT01000001">
    <property type="protein sequence ID" value="SEM76110.1"/>
    <property type="molecule type" value="Genomic_DNA"/>
</dbReference>
<evidence type="ECO:0000313" key="2">
    <source>
        <dbReference type="Proteomes" id="UP000183898"/>
    </source>
</evidence>
<reference evidence="1 2" key="1">
    <citation type="submission" date="2016-10" db="EMBL/GenBank/DDBJ databases">
        <authorList>
            <person name="de Groot N.N."/>
        </authorList>
    </citation>
    <scope>NUCLEOTIDE SEQUENCE [LARGE SCALE GENOMIC DNA]</scope>
    <source>
        <strain evidence="1 2">Nl18</strain>
    </source>
</reference>
<dbReference type="Proteomes" id="UP000183898">
    <property type="component" value="Unassembled WGS sequence"/>
</dbReference>
<evidence type="ECO:0000313" key="1">
    <source>
        <dbReference type="EMBL" id="SEM76110.1"/>
    </source>
</evidence>
<proteinExistence type="predicted"/>
<sequence length="112" mass="12599">MTADGFRDQTAVIILPDQIYRSIKQCDDGLESSSVNLRSSGIYTTRARPGTQGDSRGRPHYCKVEFLYLIIMFKVSGKRKIGRVYATSNKPYSKNGSMNFFIFISPQESCGE</sequence>
<name>A0A1H8AZC0_9PROT</name>
<accession>A0A1H8AZC0</accession>
<gene>
    <name evidence="1" type="ORF">SAMN05216404_10181</name>
</gene>